<accession>A0A136LZE8</accession>
<reference evidence="1 2" key="1">
    <citation type="submission" date="2015-02" db="EMBL/GenBank/DDBJ databases">
        <title>Improved understanding of the partial-nitritation anammox process through 23 genomes representing the majority of the microbial community.</title>
        <authorList>
            <person name="Speth D.R."/>
            <person name="In T Zandt M."/>
            <person name="Guerrero Cruz S."/>
            <person name="Jetten M.S."/>
            <person name="Dutilh B.E."/>
        </authorList>
    </citation>
    <scope>NUCLEOTIDE SEQUENCE [LARGE SCALE GENOMIC DNA]</scope>
    <source>
        <strain evidence="1">OLB20</strain>
    </source>
</reference>
<protein>
    <submittedName>
        <fullName evidence="1">Uncharacterized protein</fullName>
    </submittedName>
</protein>
<gene>
    <name evidence="1" type="ORF">TR69_WS6001001041</name>
</gene>
<comment type="caution">
    <text evidence="1">The sequence shown here is derived from an EMBL/GenBank/DDBJ whole genome shotgun (WGS) entry which is preliminary data.</text>
</comment>
<sequence length="92" mass="10556">MFPYKTRQAASGAVTDCIAFGLPFIVSDRFKSNRQFEGLIFELDAKALADRILDKLKSQSVIRSEILRWQDEFSWEKSARSQYALYSGILSQ</sequence>
<dbReference type="STRING" id="1617426.TR69_WS6001001041"/>
<proteinExistence type="predicted"/>
<evidence type="ECO:0000313" key="1">
    <source>
        <dbReference type="EMBL" id="KXK27015.1"/>
    </source>
</evidence>
<dbReference type="EMBL" id="JYNZ01000003">
    <property type="protein sequence ID" value="KXK27015.1"/>
    <property type="molecule type" value="Genomic_DNA"/>
</dbReference>
<evidence type="ECO:0000313" key="2">
    <source>
        <dbReference type="Proteomes" id="UP000070457"/>
    </source>
</evidence>
<organism evidence="1 2">
    <name type="scientific">candidate division WS6 bacterium OLB20</name>
    <dbReference type="NCBI Taxonomy" id="1617426"/>
    <lineage>
        <taxon>Bacteria</taxon>
        <taxon>Candidatus Dojkabacteria</taxon>
    </lineage>
</organism>
<name>A0A136LZE8_9BACT</name>
<dbReference type="Proteomes" id="UP000070457">
    <property type="component" value="Unassembled WGS sequence"/>
</dbReference>
<dbReference type="AlphaFoldDB" id="A0A136LZE8"/>